<evidence type="ECO:0000259" key="1">
    <source>
        <dbReference type="Pfam" id="PF05099"/>
    </source>
</evidence>
<evidence type="ECO:0000313" key="2">
    <source>
        <dbReference type="EMBL" id="SUZ90189.1"/>
    </source>
</evidence>
<reference evidence="2" key="1">
    <citation type="submission" date="2018-05" db="EMBL/GenBank/DDBJ databases">
        <authorList>
            <person name="Lanie J.A."/>
            <person name="Ng W.-L."/>
            <person name="Kazmierczak K.M."/>
            <person name="Andrzejewski T.M."/>
            <person name="Davidsen T.M."/>
            <person name="Wayne K.J."/>
            <person name="Tettelin H."/>
            <person name="Glass J.I."/>
            <person name="Rusch D."/>
            <person name="Podicherti R."/>
            <person name="Tsui H.-C.T."/>
            <person name="Winkler M.E."/>
        </authorList>
    </citation>
    <scope>NUCLEOTIDE SEQUENCE</scope>
</reference>
<dbReference type="SUPFAM" id="SSF158682">
    <property type="entry name" value="TerB-like"/>
    <property type="match status" value="1"/>
</dbReference>
<feature type="domain" description="Co-chaperone DjlA N-terminal" evidence="1">
    <location>
        <begin position="31"/>
        <end position="147"/>
    </location>
</feature>
<dbReference type="Gene3D" id="1.10.3680.10">
    <property type="entry name" value="TerB-like"/>
    <property type="match status" value="1"/>
</dbReference>
<name>A0A381RH23_9ZZZZ</name>
<protein>
    <recommendedName>
        <fullName evidence="1">Co-chaperone DjlA N-terminal domain-containing protein</fullName>
    </recommendedName>
</protein>
<dbReference type="Pfam" id="PF05099">
    <property type="entry name" value="TerB"/>
    <property type="match status" value="1"/>
</dbReference>
<sequence length="152" mass="17790">MMLKSLKNLLHKKLDDTLGQDSDQRKHVLQLSTATLLVEVMRADYREDLTENEVIFHLLKEFFNMSNEEATLLLEEAASEADQAISLQGFTRFLHENLTIDEKHSIVEMLWKVALADQNLDKHEDHLVRKVSSLLYVSQRDLIKIRNRVKYQ</sequence>
<proteinExistence type="predicted"/>
<accession>A0A381RH23</accession>
<dbReference type="AlphaFoldDB" id="A0A381RH23"/>
<dbReference type="InterPro" id="IPR029024">
    <property type="entry name" value="TerB-like"/>
</dbReference>
<gene>
    <name evidence="2" type="ORF">METZ01_LOCUS43043</name>
</gene>
<organism evidence="2">
    <name type="scientific">marine metagenome</name>
    <dbReference type="NCBI Taxonomy" id="408172"/>
    <lineage>
        <taxon>unclassified sequences</taxon>
        <taxon>metagenomes</taxon>
        <taxon>ecological metagenomes</taxon>
    </lineage>
</organism>
<dbReference type="InterPro" id="IPR007791">
    <property type="entry name" value="DjlA_N"/>
</dbReference>
<dbReference type="CDD" id="cd07313">
    <property type="entry name" value="terB_like_2"/>
    <property type="match status" value="1"/>
</dbReference>
<dbReference type="EMBL" id="UINC01001874">
    <property type="protein sequence ID" value="SUZ90189.1"/>
    <property type="molecule type" value="Genomic_DNA"/>
</dbReference>